<evidence type="ECO:0000256" key="6">
    <source>
        <dbReference type="ARBA" id="ARBA00023242"/>
    </source>
</evidence>
<accession>U4LB48</accession>
<sequence>MSRTTNIHEVSETVATFERQLENGQTLVYQMQVLQQPERARACGQGAKSHADRRPVDPPPVVELRLFSGPDQADVTFSHNSNFFLYASLEHARPVAQARGMPAPAPAPVLTGVPVSGMAYLDRPAPAGYFIFPDLSVRHEGRYRLRFALYEDTKEQQPTNDPNEPREFCVHRLDVKSKAFTVFSAKKFPGLAESTALSRIVAEQGCRVRIRRDVRMRRRNDRPRGRDSEDMDETAMLRAQRRGVSPDGYDIDEHSAPAPYQPQQPQYNAPRPESADSRKRSGSDVSVASSLQDTRYNNQYNMPPAPSYTAPPPPPPVQQQSSGILQFGNSAASHPAPPAPYQDYRPSYSEHRPSAYATSPPYRERRESIDDFRPRRESDAYTASYRPTTPVVPQQQYQQYQQQQYTPHTPVYAPQQQPTPTPAVNLPPMGSIRLPPLSNAVSRWPATSAPATPAAPSYPAPQPHRAPVAPVPAPSQFPTYYPDQRYNTPAAQSPAPAQESGKKRPWGRVFNQSHTEGSMRQGQRPDTESEVYGSDAGQYVQPDNEEDGYDDLGKLRMTYRRADGIEIVRKLHGDC</sequence>
<evidence type="ECO:0000313" key="11">
    <source>
        <dbReference type="Proteomes" id="UP000018144"/>
    </source>
</evidence>
<dbReference type="EMBL" id="HF936498">
    <property type="protein sequence ID" value="CCX16673.1"/>
    <property type="molecule type" value="Genomic_DNA"/>
</dbReference>
<feature type="compositionally biased region" description="Polar residues" evidence="8">
    <location>
        <begin position="318"/>
        <end position="329"/>
    </location>
</feature>
<dbReference type="PANTHER" id="PTHR33572:SF14">
    <property type="entry name" value="DEVELOPMENTAL AND SECONDARY METABOLISM REGULATOR VEA"/>
    <property type="match status" value="1"/>
</dbReference>
<protein>
    <recommendedName>
        <fullName evidence="9">Velvet domain-containing protein</fullName>
    </recommendedName>
</protein>
<dbReference type="InterPro" id="IPR038491">
    <property type="entry name" value="Velvet_dom_sf"/>
</dbReference>
<keyword evidence="5" id="KW-0804">Transcription</keyword>
<evidence type="ECO:0000256" key="7">
    <source>
        <dbReference type="ARBA" id="ARBA00038005"/>
    </source>
</evidence>
<organism evidence="10 11">
    <name type="scientific">Pyronema omphalodes (strain CBS 100304)</name>
    <name type="common">Pyronema confluens</name>
    <dbReference type="NCBI Taxonomy" id="1076935"/>
    <lineage>
        <taxon>Eukaryota</taxon>
        <taxon>Fungi</taxon>
        <taxon>Dikarya</taxon>
        <taxon>Ascomycota</taxon>
        <taxon>Pezizomycotina</taxon>
        <taxon>Pezizomycetes</taxon>
        <taxon>Pezizales</taxon>
        <taxon>Pyronemataceae</taxon>
        <taxon>Pyronema</taxon>
    </lineage>
</organism>
<dbReference type="GO" id="GO:0043455">
    <property type="term" value="P:regulation of secondary metabolic process"/>
    <property type="evidence" value="ECO:0007669"/>
    <property type="project" value="UniProtKB-ARBA"/>
</dbReference>
<gene>
    <name evidence="10" type="ORF">PCON_03414</name>
</gene>
<evidence type="ECO:0000256" key="3">
    <source>
        <dbReference type="ARBA" id="ARBA00022490"/>
    </source>
</evidence>
<keyword evidence="6" id="KW-0539">Nucleus</keyword>
<reference evidence="10 11" key="1">
    <citation type="journal article" date="2013" name="PLoS Genet.">
        <title>The genome and development-dependent transcriptomes of Pyronema confluens: a window into fungal evolution.</title>
        <authorList>
            <person name="Traeger S."/>
            <person name="Altegoer F."/>
            <person name="Freitag M."/>
            <person name="Gabaldon T."/>
            <person name="Kempken F."/>
            <person name="Kumar A."/>
            <person name="Marcet-Houben M."/>
            <person name="Poggeler S."/>
            <person name="Stajich J.E."/>
            <person name="Nowrousian M."/>
        </authorList>
    </citation>
    <scope>NUCLEOTIDE SEQUENCE [LARGE SCALE GENOMIC DNA]</scope>
    <source>
        <strain evidence="11">CBS 100304</strain>
        <tissue evidence="10">Vegetative mycelium</tissue>
    </source>
</reference>
<name>U4LB48_PYROM</name>
<feature type="compositionally biased region" description="Basic and acidic residues" evidence="8">
    <location>
        <begin position="273"/>
        <end position="282"/>
    </location>
</feature>
<evidence type="ECO:0000256" key="2">
    <source>
        <dbReference type="ARBA" id="ARBA00004496"/>
    </source>
</evidence>
<comment type="similarity">
    <text evidence="7">Belongs to the velvet family. VeA subfamily.</text>
</comment>
<keyword evidence="4" id="KW-0805">Transcription regulation</keyword>
<feature type="region of interest" description="Disordered" evidence="8">
    <location>
        <begin position="443"/>
        <end position="552"/>
    </location>
</feature>
<dbReference type="PANTHER" id="PTHR33572">
    <property type="entry name" value="SPORE DEVELOPMENT REGULATOR VOSA"/>
    <property type="match status" value="1"/>
</dbReference>
<dbReference type="Proteomes" id="UP000018144">
    <property type="component" value="Unassembled WGS sequence"/>
</dbReference>
<dbReference type="GO" id="GO:0034250">
    <property type="term" value="P:positive regulation of amide metabolic process"/>
    <property type="evidence" value="ECO:0007669"/>
    <property type="project" value="UniProtKB-ARBA"/>
</dbReference>
<dbReference type="STRING" id="1076935.U4LB48"/>
<comment type="subcellular location">
    <subcellularLocation>
        <location evidence="2">Cytoplasm</location>
    </subcellularLocation>
    <subcellularLocation>
        <location evidence="1">Nucleus</location>
    </subcellularLocation>
</comment>
<evidence type="ECO:0000256" key="4">
    <source>
        <dbReference type="ARBA" id="ARBA00023015"/>
    </source>
</evidence>
<dbReference type="InterPro" id="IPR021740">
    <property type="entry name" value="Velvet"/>
</dbReference>
<dbReference type="InterPro" id="IPR037525">
    <property type="entry name" value="Velvet_dom"/>
</dbReference>
<feature type="compositionally biased region" description="Polar residues" evidence="8">
    <location>
        <begin position="283"/>
        <end position="301"/>
    </location>
</feature>
<evidence type="ECO:0000256" key="8">
    <source>
        <dbReference type="SAM" id="MobiDB-lite"/>
    </source>
</evidence>
<dbReference type="GO" id="GO:0005737">
    <property type="term" value="C:cytoplasm"/>
    <property type="evidence" value="ECO:0007669"/>
    <property type="project" value="UniProtKB-SubCell"/>
</dbReference>
<dbReference type="Gene3D" id="2.60.40.3960">
    <property type="entry name" value="Velvet domain"/>
    <property type="match status" value="1"/>
</dbReference>
<evidence type="ECO:0000259" key="9">
    <source>
        <dbReference type="PROSITE" id="PS51821"/>
    </source>
</evidence>
<evidence type="ECO:0000256" key="1">
    <source>
        <dbReference type="ARBA" id="ARBA00004123"/>
    </source>
</evidence>
<feature type="compositionally biased region" description="Polar residues" evidence="8">
    <location>
        <begin position="510"/>
        <end position="521"/>
    </location>
</feature>
<proteinExistence type="inferred from homology"/>
<dbReference type="GO" id="GO:0005634">
    <property type="term" value="C:nucleus"/>
    <property type="evidence" value="ECO:0007669"/>
    <property type="project" value="UniProtKB-SubCell"/>
</dbReference>
<evidence type="ECO:0000256" key="5">
    <source>
        <dbReference type="ARBA" id="ARBA00023163"/>
    </source>
</evidence>
<dbReference type="OMA" id="NHFVTHR"/>
<feature type="compositionally biased region" description="Low complexity" evidence="8">
    <location>
        <begin position="256"/>
        <end position="267"/>
    </location>
</feature>
<keyword evidence="11" id="KW-1185">Reference proteome</keyword>
<evidence type="ECO:0000313" key="10">
    <source>
        <dbReference type="EMBL" id="CCX16673.1"/>
    </source>
</evidence>
<dbReference type="FunFam" id="2.60.40.3960:FF:000001">
    <property type="entry name" value="Sexual development activator VeA"/>
    <property type="match status" value="1"/>
</dbReference>
<feature type="compositionally biased region" description="Pro residues" evidence="8">
    <location>
        <begin position="456"/>
        <end position="475"/>
    </location>
</feature>
<feature type="region of interest" description="Disordered" evidence="8">
    <location>
        <begin position="242"/>
        <end position="392"/>
    </location>
</feature>
<dbReference type="GO" id="GO:0051176">
    <property type="term" value="P:positive regulation of sulfur metabolic process"/>
    <property type="evidence" value="ECO:0007669"/>
    <property type="project" value="UniProtKB-ARBA"/>
</dbReference>
<dbReference type="Pfam" id="PF11754">
    <property type="entry name" value="Velvet"/>
    <property type="match status" value="2"/>
</dbReference>
<feature type="compositionally biased region" description="Low complexity" evidence="8">
    <location>
        <begin position="489"/>
        <end position="498"/>
    </location>
</feature>
<feature type="compositionally biased region" description="Pro residues" evidence="8">
    <location>
        <begin position="303"/>
        <end position="317"/>
    </location>
</feature>
<dbReference type="OrthoDB" id="5384689at2759"/>
<feature type="compositionally biased region" description="Low complexity" evidence="8">
    <location>
        <begin position="445"/>
        <end position="455"/>
    </location>
</feature>
<keyword evidence="3" id="KW-0963">Cytoplasm</keyword>
<feature type="domain" description="Velvet" evidence="9">
    <location>
        <begin position="24"/>
        <end position="211"/>
    </location>
</feature>
<dbReference type="PROSITE" id="PS51821">
    <property type="entry name" value="VELVET"/>
    <property type="match status" value="1"/>
</dbReference>
<dbReference type="AlphaFoldDB" id="U4LB48"/>
<feature type="compositionally biased region" description="Basic and acidic residues" evidence="8">
    <location>
        <begin position="362"/>
        <end position="379"/>
    </location>
</feature>
<dbReference type="eggNOG" id="ENOG502QVY9">
    <property type="taxonomic scope" value="Eukaryota"/>
</dbReference>